<protein>
    <submittedName>
        <fullName evidence="2">Uncharacterized protein</fullName>
    </submittedName>
</protein>
<reference evidence="2 3" key="1">
    <citation type="submission" date="2018-05" db="EMBL/GenBank/DDBJ databases">
        <title>Marinifilum breve JC075T sp. nov., a marine bacterium isolated from Yongle Blue Hole in the South China Sea.</title>
        <authorList>
            <person name="Fu T."/>
        </authorList>
    </citation>
    <scope>NUCLEOTIDE SEQUENCE [LARGE SCALE GENOMIC DNA]</scope>
    <source>
        <strain evidence="2 3">JC075</strain>
    </source>
</reference>
<organism evidence="2 3">
    <name type="scientific">Marinifilum breve</name>
    <dbReference type="NCBI Taxonomy" id="2184082"/>
    <lineage>
        <taxon>Bacteria</taxon>
        <taxon>Pseudomonadati</taxon>
        <taxon>Bacteroidota</taxon>
        <taxon>Bacteroidia</taxon>
        <taxon>Marinilabiliales</taxon>
        <taxon>Marinifilaceae</taxon>
    </lineage>
</organism>
<feature type="signal peptide" evidence="1">
    <location>
        <begin position="1"/>
        <end position="19"/>
    </location>
</feature>
<dbReference type="RefSeq" id="WP_110360063.1">
    <property type="nucleotide sequence ID" value="NZ_QFLI01000002.1"/>
</dbReference>
<gene>
    <name evidence="2" type="ORF">DF185_07210</name>
</gene>
<dbReference type="AlphaFoldDB" id="A0A2V4A4Y6"/>
<comment type="caution">
    <text evidence="2">The sequence shown here is derived from an EMBL/GenBank/DDBJ whole genome shotgun (WGS) entry which is preliminary data.</text>
</comment>
<sequence length="205" mass="23717">MKRNILILLFLISSGLSYAQESKNAIKMTSSYSSIDSELSDILRFEGIEYLKISFTGKELKDKSYHLSVKEIWDGVIKSDTTIINSAKISFQQLSKVNDTIFNLKVISKLTQENKLKMTFKFPRFSTTKEFDAIDSDDYSLRNVAEVSGEKIEYGKKFYLLAYILPYEKDGMKYWCAVESSGKEIESWGKEFGIKHYLVFEMIFE</sequence>
<evidence type="ECO:0000313" key="2">
    <source>
        <dbReference type="EMBL" id="PXY02430.1"/>
    </source>
</evidence>
<keyword evidence="1" id="KW-0732">Signal</keyword>
<keyword evidence="3" id="KW-1185">Reference proteome</keyword>
<feature type="chain" id="PRO_5016129261" evidence="1">
    <location>
        <begin position="20"/>
        <end position="205"/>
    </location>
</feature>
<evidence type="ECO:0000313" key="3">
    <source>
        <dbReference type="Proteomes" id="UP000248079"/>
    </source>
</evidence>
<name>A0A2V4A4Y6_9BACT</name>
<proteinExistence type="predicted"/>
<dbReference type="Proteomes" id="UP000248079">
    <property type="component" value="Unassembled WGS sequence"/>
</dbReference>
<evidence type="ECO:0000256" key="1">
    <source>
        <dbReference type="SAM" id="SignalP"/>
    </source>
</evidence>
<accession>A0A2V4A4Y6</accession>
<dbReference type="EMBL" id="QFLI01000002">
    <property type="protein sequence ID" value="PXY02430.1"/>
    <property type="molecule type" value="Genomic_DNA"/>
</dbReference>
<dbReference type="OrthoDB" id="883791at2"/>